<feature type="compositionally biased region" description="Basic residues" evidence="1">
    <location>
        <begin position="183"/>
        <end position="195"/>
    </location>
</feature>
<evidence type="ECO:0000259" key="2">
    <source>
        <dbReference type="PROSITE" id="PS50132"/>
    </source>
</evidence>
<dbReference type="InterPro" id="IPR036305">
    <property type="entry name" value="RGS_sf"/>
</dbReference>
<feature type="compositionally biased region" description="Basic and acidic residues" evidence="1">
    <location>
        <begin position="173"/>
        <end position="182"/>
    </location>
</feature>
<feature type="region of interest" description="Disordered" evidence="1">
    <location>
        <begin position="158"/>
        <end position="195"/>
    </location>
</feature>
<proteinExistence type="predicted"/>
<dbReference type="EMBL" id="HBUF01242413">
    <property type="protein sequence ID" value="CAG6677370.1"/>
    <property type="molecule type" value="Transcribed_RNA"/>
</dbReference>
<accession>A0A8D8T099</accession>
<dbReference type="EMBL" id="HBUF01083250">
    <property type="protein sequence ID" value="CAG6633636.1"/>
    <property type="molecule type" value="Transcribed_RNA"/>
</dbReference>
<dbReference type="EMBL" id="HBUF01362061">
    <property type="protein sequence ID" value="CAG6721353.1"/>
    <property type="molecule type" value="Transcribed_RNA"/>
</dbReference>
<evidence type="ECO:0000256" key="1">
    <source>
        <dbReference type="SAM" id="MobiDB-lite"/>
    </source>
</evidence>
<organism evidence="3">
    <name type="scientific">Cacopsylla melanoneura</name>
    <dbReference type="NCBI Taxonomy" id="428564"/>
    <lineage>
        <taxon>Eukaryota</taxon>
        <taxon>Metazoa</taxon>
        <taxon>Ecdysozoa</taxon>
        <taxon>Arthropoda</taxon>
        <taxon>Hexapoda</taxon>
        <taxon>Insecta</taxon>
        <taxon>Pterygota</taxon>
        <taxon>Neoptera</taxon>
        <taxon>Paraneoptera</taxon>
        <taxon>Hemiptera</taxon>
        <taxon>Sternorrhyncha</taxon>
        <taxon>Psylloidea</taxon>
        <taxon>Psyllidae</taxon>
        <taxon>Psyllinae</taxon>
        <taxon>Cacopsylla</taxon>
    </lineage>
</organism>
<sequence length="195" mass="22386">MTACIPCSSRIAPEDLDRWTDNIQNVLMADEGRGRFKQFLESRQLHDAINTLEFWERTNACLHTYERSCKNHHLSSHQKAEACAKFKRDARALVEYADENINFNVHQMTLLYAALDKDLEDLHNALARTLSSTSHLLDNEYVIFRKYLLKQKLSLHKKHGHSSGKLSPTSQAAKDRQNEGLHAKHHHHHGIGSAK</sequence>
<dbReference type="EMBL" id="HBUF01362060">
    <property type="protein sequence ID" value="CAG6721352.1"/>
    <property type="molecule type" value="Transcribed_RNA"/>
</dbReference>
<dbReference type="SUPFAM" id="SSF48097">
    <property type="entry name" value="Regulator of G-protein signaling, RGS"/>
    <property type="match status" value="1"/>
</dbReference>
<dbReference type="EMBL" id="HBUF01242412">
    <property type="protein sequence ID" value="CAG6677369.1"/>
    <property type="molecule type" value="Transcribed_RNA"/>
</dbReference>
<name>A0A8D8T099_9HEMI</name>
<reference evidence="3" key="1">
    <citation type="submission" date="2021-05" db="EMBL/GenBank/DDBJ databases">
        <authorList>
            <person name="Alioto T."/>
            <person name="Alioto T."/>
            <person name="Gomez Garrido J."/>
        </authorList>
    </citation>
    <scope>NUCLEOTIDE SEQUENCE</scope>
</reference>
<dbReference type="EMBL" id="HBUF01083252">
    <property type="protein sequence ID" value="CAG6633638.1"/>
    <property type="molecule type" value="Transcribed_RNA"/>
</dbReference>
<dbReference type="InterPro" id="IPR016137">
    <property type="entry name" value="RGS"/>
</dbReference>
<protein>
    <recommendedName>
        <fullName evidence="2">RGS domain-containing protein</fullName>
    </recommendedName>
</protein>
<dbReference type="PROSITE" id="PS50132">
    <property type="entry name" value="RGS"/>
    <property type="match status" value="1"/>
</dbReference>
<dbReference type="EMBL" id="HBUF01362059">
    <property type="protein sequence ID" value="CAG6721351.1"/>
    <property type="molecule type" value="Transcribed_RNA"/>
</dbReference>
<feature type="domain" description="RGS" evidence="2">
    <location>
        <begin position="22"/>
        <end position="56"/>
    </location>
</feature>
<evidence type="ECO:0000313" key="3">
    <source>
        <dbReference type="EMBL" id="CAG6677370.1"/>
    </source>
</evidence>
<dbReference type="AlphaFoldDB" id="A0A8D8T099"/>